<gene>
    <name evidence="1" type="ORF">BDY19DRAFT_977622</name>
</gene>
<keyword evidence="2" id="KW-1185">Reference proteome</keyword>
<evidence type="ECO:0000313" key="1">
    <source>
        <dbReference type="EMBL" id="KAI0083532.1"/>
    </source>
</evidence>
<dbReference type="EMBL" id="MU274961">
    <property type="protein sequence ID" value="KAI0083532.1"/>
    <property type="molecule type" value="Genomic_DNA"/>
</dbReference>
<comment type="caution">
    <text evidence="1">The sequence shown here is derived from an EMBL/GenBank/DDBJ whole genome shotgun (WGS) entry which is preliminary data.</text>
</comment>
<name>A0ACB8TNE1_9APHY</name>
<sequence length="64" mass="6897">MLSVFLGGLCIIAGLLVPDFFTSPVKAHSVMSFDRGGQAAFVVSLPADGCLLPSYYPWLLASYW</sequence>
<reference evidence="1" key="1">
    <citation type="journal article" date="2021" name="Environ. Microbiol.">
        <title>Gene family expansions and transcriptome signatures uncover fungal adaptations to wood decay.</title>
        <authorList>
            <person name="Hage H."/>
            <person name="Miyauchi S."/>
            <person name="Viragh M."/>
            <person name="Drula E."/>
            <person name="Min B."/>
            <person name="Chaduli D."/>
            <person name="Navarro D."/>
            <person name="Favel A."/>
            <person name="Norest M."/>
            <person name="Lesage-Meessen L."/>
            <person name="Balint B."/>
            <person name="Merenyi Z."/>
            <person name="de Eugenio L."/>
            <person name="Morin E."/>
            <person name="Martinez A.T."/>
            <person name="Baldrian P."/>
            <person name="Stursova M."/>
            <person name="Martinez M.J."/>
            <person name="Novotny C."/>
            <person name="Magnuson J.K."/>
            <person name="Spatafora J.W."/>
            <person name="Maurice S."/>
            <person name="Pangilinan J."/>
            <person name="Andreopoulos W."/>
            <person name="LaButti K."/>
            <person name="Hundley H."/>
            <person name="Na H."/>
            <person name="Kuo A."/>
            <person name="Barry K."/>
            <person name="Lipzen A."/>
            <person name="Henrissat B."/>
            <person name="Riley R."/>
            <person name="Ahrendt S."/>
            <person name="Nagy L.G."/>
            <person name="Grigoriev I.V."/>
            <person name="Martin F."/>
            <person name="Rosso M.N."/>
        </authorList>
    </citation>
    <scope>NUCLEOTIDE SEQUENCE</scope>
    <source>
        <strain evidence="1">CBS 384.51</strain>
    </source>
</reference>
<dbReference type="Proteomes" id="UP001055072">
    <property type="component" value="Unassembled WGS sequence"/>
</dbReference>
<organism evidence="1 2">
    <name type="scientific">Irpex rosettiformis</name>
    <dbReference type="NCBI Taxonomy" id="378272"/>
    <lineage>
        <taxon>Eukaryota</taxon>
        <taxon>Fungi</taxon>
        <taxon>Dikarya</taxon>
        <taxon>Basidiomycota</taxon>
        <taxon>Agaricomycotina</taxon>
        <taxon>Agaricomycetes</taxon>
        <taxon>Polyporales</taxon>
        <taxon>Irpicaceae</taxon>
        <taxon>Irpex</taxon>
    </lineage>
</organism>
<protein>
    <submittedName>
        <fullName evidence="1">Uncharacterized protein</fullName>
    </submittedName>
</protein>
<accession>A0ACB8TNE1</accession>
<evidence type="ECO:0000313" key="2">
    <source>
        <dbReference type="Proteomes" id="UP001055072"/>
    </source>
</evidence>
<proteinExistence type="predicted"/>